<dbReference type="Pfam" id="PF03401">
    <property type="entry name" value="TctC"/>
    <property type="match status" value="1"/>
</dbReference>
<name>Q0K0S1_CUPNH</name>
<evidence type="ECO:0000313" key="5">
    <source>
        <dbReference type="Proteomes" id="UP000008210"/>
    </source>
</evidence>
<dbReference type="HOGENOM" id="CLU_045683_0_0_4"/>
<dbReference type="eggNOG" id="COG3181">
    <property type="taxonomic scope" value="Bacteria"/>
</dbReference>
<accession>Q0K0S1</accession>
<dbReference type="Proteomes" id="UP000008210">
    <property type="component" value="Chromosome 2"/>
</dbReference>
<keyword evidence="2" id="KW-0732">Signal</keyword>
<dbReference type="Gene3D" id="3.40.190.150">
    <property type="entry name" value="Bordetella uptake gene, domain 1"/>
    <property type="match status" value="1"/>
</dbReference>
<dbReference type="PANTHER" id="PTHR42928:SF5">
    <property type="entry name" value="BLR1237 PROTEIN"/>
    <property type="match status" value="1"/>
</dbReference>
<dbReference type="InterPro" id="IPR005064">
    <property type="entry name" value="BUG"/>
</dbReference>
<evidence type="ECO:0000313" key="6">
    <source>
        <dbReference type="Proteomes" id="UP000296079"/>
    </source>
</evidence>
<protein>
    <submittedName>
        <fullName evidence="3">Probable extra-cytoplasmic solute receptor</fullName>
    </submittedName>
    <submittedName>
        <fullName evidence="4">Tripartite tricarboxylate transporter substrate binding protein</fullName>
    </submittedName>
</protein>
<dbReference type="KEGG" id="reh:H16_B1618"/>
<dbReference type="STRING" id="381666.H16_B1618"/>
<sequence length="332" mass="35161">MISNIIRLTRGTCLATLLSALPLSGALAEGDWPNRPIRILVPAPAGGASDMIARTIAESMRQNLKQSVVVENKPGAGGIIATEAMLAAPRDGYTFVLSPNSLVTENPYSYKFRFDPFKDLAPVAEVASVPLVLVADPRLPVTNVSEMVAYVKAHPGKVSYASYSPGTLSHIKGMQFNKAAGLDMEHVGYKGSPPALTDLMGGQIQFMFDGMGTALALVKPGKVRALAVTSAERSPFLPAVPTMAEAGYPNLSQIMGTSVWSTPDVPAAIRSKLQQELIKAVSSPSVKSQLAALGMNAGSPTQTSADLEKTLKRENERTGQALRAINYKPSLN</sequence>
<dbReference type="Proteomes" id="UP000296079">
    <property type="component" value="Chromosome 2"/>
</dbReference>
<comment type="similarity">
    <text evidence="1">Belongs to the UPF0065 (bug) family.</text>
</comment>
<dbReference type="InterPro" id="IPR042100">
    <property type="entry name" value="Bug_dom1"/>
</dbReference>
<gene>
    <name evidence="3" type="ordered locus">H16_B1618</name>
    <name evidence="4" type="ORF">E6A55_27360</name>
</gene>
<dbReference type="SUPFAM" id="SSF53850">
    <property type="entry name" value="Periplasmic binding protein-like II"/>
    <property type="match status" value="1"/>
</dbReference>
<dbReference type="EMBL" id="AM260480">
    <property type="protein sequence ID" value="CAJ96403.1"/>
    <property type="molecule type" value="Genomic_DNA"/>
</dbReference>
<dbReference type="CDD" id="cd07012">
    <property type="entry name" value="PBP2_Bug_TTT"/>
    <property type="match status" value="1"/>
</dbReference>
<keyword evidence="3" id="KW-0675">Receptor</keyword>
<dbReference type="AlphaFoldDB" id="Q0K0S1"/>
<feature type="signal peptide" evidence="2">
    <location>
        <begin position="1"/>
        <end position="28"/>
    </location>
</feature>
<dbReference type="OrthoDB" id="8956376at2"/>
<reference evidence="4 6" key="2">
    <citation type="submission" date="2019-04" db="EMBL/GenBank/DDBJ databases">
        <title>Long-read de novo sequencing of Cupriavidus necator H16.</title>
        <authorList>
            <person name="Little G.T."/>
            <person name="Ehsaan M."/>
            <person name="Arenas-Lopez C."/>
            <person name="Jawed K."/>
            <person name="Winzer K."/>
            <person name="Kovacs K."/>
            <person name="Malys N."/>
            <person name="Minton N.P."/>
        </authorList>
    </citation>
    <scope>NUCLEOTIDE SEQUENCE [LARGE SCALE GENOMIC DNA]</scope>
    <source>
        <strain evidence="4 6">H16</strain>
    </source>
</reference>
<evidence type="ECO:0000313" key="3">
    <source>
        <dbReference type="EMBL" id="CAJ96403.1"/>
    </source>
</evidence>
<keyword evidence="5" id="KW-1185">Reference proteome</keyword>
<feature type="chain" id="PRO_5004174520" evidence="2">
    <location>
        <begin position="29"/>
        <end position="332"/>
    </location>
</feature>
<dbReference type="Gene3D" id="3.40.190.10">
    <property type="entry name" value="Periplasmic binding protein-like II"/>
    <property type="match status" value="1"/>
</dbReference>
<dbReference type="PIRSF" id="PIRSF017082">
    <property type="entry name" value="YflP"/>
    <property type="match status" value="1"/>
</dbReference>
<dbReference type="PANTHER" id="PTHR42928">
    <property type="entry name" value="TRICARBOXYLATE-BINDING PROTEIN"/>
    <property type="match status" value="1"/>
</dbReference>
<reference evidence="3 5" key="1">
    <citation type="journal article" date="2006" name="Nat. Biotechnol.">
        <title>Genome sequence of the bioplastic-producing 'Knallgas' bacterium Ralstonia eutropha H16.</title>
        <authorList>
            <person name="Pohlmann A."/>
            <person name="Fricke W.F."/>
            <person name="Reinecke F."/>
            <person name="Kusian B."/>
            <person name="Liesegang H."/>
            <person name="Cramm R."/>
            <person name="Eitinger T."/>
            <person name="Ewering C."/>
            <person name="Potter M."/>
            <person name="Schwartz E."/>
            <person name="Strittmatter A."/>
            <person name="Voss I."/>
            <person name="Gottschalk G."/>
            <person name="Steinbuechel A."/>
            <person name="Friedrich B."/>
            <person name="Bowien B."/>
        </authorList>
    </citation>
    <scope>NUCLEOTIDE SEQUENCE [LARGE SCALE GENOMIC DNA]</scope>
    <source>
        <strain evidence="5">ATCC 17699 / DSM 428 / KCTC 22496 / NCIMB 10442 / H16 / Stanier 337</strain>
        <strain evidence="3">H16</strain>
    </source>
</reference>
<dbReference type="EMBL" id="CP039288">
    <property type="protein sequence ID" value="QCC04241.1"/>
    <property type="molecule type" value="Genomic_DNA"/>
</dbReference>
<proteinExistence type="inferred from homology"/>
<evidence type="ECO:0000256" key="2">
    <source>
        <dbReference type="SAM" id="SignalP"/>
    </source>
</evidence>
<evidence type="ECO:0000256" key="1">
    <source>
        <dbReference type="ARBA" id="ARBA00006987"/>
    </source>
</evidence>
<organism evidence="3 5">
    <name type="scientific">Cupriavidus necator (strain ATCC 17699 / DSM 428 / KCTC 22496 / NCIMB 10442 / H16 / Stanier 337)</name>
    <name type="common">Ralstonia eutropha</name>
    <dbReference type="NCBI Taxonomy" id="381666"/>
    <lineage>
        <taxon>Bacteria</taxon>
        <taxon>Pseudomonadati</taxon>
        <taxon>Pseudomonadota</taxon>
        <taxon>Betaproteobacteria</taxon>
        <taxon>Burkholderiales</taxon>
        <taxon>Burkholderiaceae</taxon>
        <taxon>Cupriavidus</taxon>
    </lineage>
</organism>
<evidence type="ECO:0000313" key="4">
    <source>
        <dbReference type="EMBL" id="QCC04241.1"/>
    </source>
</evidence>
<dbReference type="RefSeq" id="WP_011617344.1">
    <property type="nucleotide sequence ID" value="NC_008314.1"/>
</dbReference>